<evidence type="ECO:0000259" key="3">
    <source>
        <dbReference type="PROSITE" id="PS51782"/>
    </source>
</evidence>
<dbReference type="Pfam" id="PF01476">
    <property type="entry name" value="LysM"/>
    <property type="match status" value="2"/>
</dbReference>
<dbReference type="SMART" id="SM00257">
    <property type="entry name" value="LysM"/>
    <property type="match status" value="2"/>
</dbReference>
<feature type="signal peptide" evidence="2">
    <location>
        <begin position="1"/>
        <end position="25"/>
    </location>
</feature>
<protein>
    <recommendedName>
        <fullName evidence="3">LysM domain-containing protein</fullName>
    </recommendedName>
</protein>
<dbReference type="InterPro" id="IPR016047">
    <property type="entry name" value="M23ase_b-sheet_dom"/>
</dbReference>
<feature type="chain" id="PRO_5046845066" description="LysM domain-containing protein" evidence="2">
    <location>
        <begin position="26"/>
        <end position="281"/>
    </location>
</feature>
<name>A0ABN1C119_9DEIO</name>
<evidence type="ECO:0000313" key="4">
    <source>
        <dbReference type="EMBL" id="GAA0508873.1"/>
    </source>
</evidence>
<gene>
    <name evidence="4" type="ORF">GCM10008937_15890</name>
</gene>
<dbReference type="InterPro" id="IPR036779">
    <property type="entry name" value="LysM_dom_sf"/>
</dbReference>
<dbReference type="PANTHER" id="PTHR21666:SF289">
    <property type="entry name" value="L-ALA--D-GLU ENDOPEPTIDASE"/>
    <property type="match status" value="1"/>
</dbReference>
<reference evidence="4 5" key="1">
    <citation type="journal article" date="2019" name="Int. J. Syst. Evol. Microbiol.">
        <title>The Global Catalogue of Microorganisms (GCM) 10K type strain sequencing project: providing services to taxonomists for standard genome sequencing and annotation.</title>
        <authorList>
            <consortium name="The Broad Institute Genomics Platform"/>
            <consortium name="The Broad Institute Genome Sequencing Center for Infectious Disease"/>
            <person name="Wu L."/>
            <person name="Ma J."/>
        </authorList>
    </citation>
    <scope>NUCLEOTIDE SEQUENCE [LARGE SCALE GENOMIC DNA]</scope>
    <source>
        <strain evidence="4 5">JCM 14368</strain>
    </source>
</reference>
<dbReference type="SUPFAM" id="SSF51261">
    <property type="entry name" value="Duplicated hybrid motif"/>
    <property type="match status" value="1"/>
</dbReference>
<sequence>MLRGVSGTGRVCAALLALLVATADASSYRVQPGDTLSGIAARAGVSAAQIRAVNARLRGTDQVQAGWVLTLPDRTLPAGTHTVKNGENLSVIAARYGLSLGALLSANPAYRDGKALWTGARLTIPGRSAAPAAAPAVRRGGATVRAASSSGSSGGWLWPVAGYHGVSSGYGPRVLDGVREDHLGVDIVAPVGTPVRAARSGRVLESRPDFDRGWGWTVVLEHPDGWITRYAHLSANLVQKGELVVRGQPVGRVGNTGRSTGPHLHFGTYLRWDPRDPLSLY</sequence>
<evidence type="ECO:0000313" key="5">
    <source>
        <dbReference type="Proteomes" id="UP001500191"/>
    </source>
</evidence>
<accession>A0ABN1C119</accession>
<keyword evidence="5" id="KW-1185">Reference proteome</keyword>
<keyword evidence="1 2" id="KW-0732">Signal</keyword>
<dbReference type="PROSITE" id="PS51782">
    <property type="entry name" value="LYSM"/>
    <property type="match status" value="2"/>
</dbReference>
<comment type="caution">
    <text evidence="4">The sequence shown here is derived from an EMBL/GenBank/DDBJ whole genome shotgun (WGS) entry which is preliminary data.</text>
</comment>
<dbReference type="SUPFAM" id="SSF54106">
    <property type="entry name" value="LysM domain"/>
    <property type="match status" value="2"/>
</dbReference>
<evidence type="ECO:0000256" key="1">
    <source>
        <dbReference type="ARBA" id="ARBA00022729"/>
    </source>
</evidence>
<proteinExistence type="predicted"/>
<dbReference type="EMBL" id="BAAADB010000012">
    <property type="protein sequence ID" value="GAA0508873.1"/>
    <property type="molecule type" value="Genomic_DNA"/>
</dbReference>
<dbReference type="Pfam" id="PF01551">
    <property type="entry name" value="Peptidase_M23"/>
    <property type="match status" value="1"/>
</dbReference>
<dbReference type="CDD" id="cd12797">
    <property type="entry name" value="M23_peptidase"/>
    <property type="match status" value="1"/>
</dbReference>
<feature type="domain" description="LysM" evidence="3">
    <location>
        <begin position="79"/>
        <end position="124"/>
    </location>
</feature>
<dbReference type="CDD" id="cd00118">
    <property type="entry name" value="LysM"/>
    <property type="match status" value="2"/>
</dbReference>
<dbReference type="InterPro" id="IPR018392">
    <property type="entry name" value="LysM"/>
</dbReference>
<evidence type="ECO:0000256" key="2">
    <source>
        <dbReference type="SAM" id="SignalP"/>
    </source>
</evidence>
<dbReference type="PANTHER" id="PTHR21666">
    <property type="entry name" value="PEPTIDASE-RELATED"/>
    <property type="match status" value="1"/>
</dbReference>
<feature type="domain" description="LysM" evidence="3">
    <location>
        <begin position="26"/>
        <end position="71"/>
    </location>
</feature>
<dbReference type="Proteomes" id="UP001500191">
    <property type="component" value="Unassembled WGS sequence"/>
</dbReference>
<organism evidence="4 5">
    <name type="scientific">Deinococcus depolymerans</name>
    <dbReference type="NCBI Taxonomy" id="392408"/>
    <lineage>
        <taxon>Bacteria</taxon>
        <taxon>Thermotogati</taxon>
        <taxon>Deinococcota</taxon>
        <taxon>Deinococci</taxon>
        <taxon>Deinococcales</taxon>
        <taxon>Deinococcaceae</taxon>
        <taxon>Deinococcus</taxon>
    </lineage>
</organism>
<dbReference type="InterPro" id="IPR050570">
    <property type="entry name" value="Cell_wall_metabolism_enzyme"/>
</dbReference>
<dbReference type="Gene3D" id="2.70.70.10">
    <property type="entry name" value="Glucose Permease (Domain IIA)"/>
    <property type="match status" value="1"/>
</dbReference>
<dbReference type="Gene3D" id="3.10.350.10">
    <property type="entry name" value="LysM domain"/>
    <property type="match status" value="2"/>
</dbReference>
<dbReference type="InterPro" id="IPR011055">
    <property type="entry name" value="Dup_hybrid_motif"/>
</dbReference>